<proteinExistence type="predicted"/>
<organism evidence="1">
    <name type="scientific">Arundo donax</name>
    <name type="common">Giant reed</name>
    <name type="synonym">Donax arundinaceus</name>
    <dbReference type="NCBI Taxonomy" id="35708"/>
    <lineage>
        <taxon>Eukaryota</taxon>
        <taxon>Viridiplantae</taxon>
        <taxon>Streptophyta</taxon>
        <taxon>Embryophyta</taxon>
        <taxon>Tracheophyta</taxon>
        <taxon>Spermatophyta</taxon>
        <taxon>Magnoliopsida</taxon>
        <taxon>Liliopsida</taxon>
        <taxon>Poales</taxon>
        <taxon>Poaceae</taxon>
        <taxon>PACMAD clade</taxon>
        <taxon>Arundinoideae</taxon>
        <taxon>Arundineae</taxon>
        <taxon>Arundo</taxon>
    </lineage>
</organism>
<sequence>MWLLGRSWLRHTLIVVRFRTHGNCSIGCQRGMHILGMP</sequence>
<name>A0A0A8ZQN9_ARUDO</name>
<accession>A0A0A8ZQN9</accession>
<reference evidence="1" key="2">
    <citation type="journal article" date="2015" name="Data Brief">
        <title>Shoot transcriptome of the giant reed, Arundo donax.</title>
        <authorList>
            <person name="Barrero R.A."/>
            <person name="Guerrero F.D."/>
            <person name="Moolhuijzen P."/>
            <person name="Goolsby J.A."/>
            <person name="Tidwell J."/>
            <person name="Bellgard S.E."/>
            <person name="Bellgard M.I."/>
        </authorList>
    </citation>
    <scope>NUCLEOTIDE SEQUENCE</scope>
    <source>
        <tissue evidence="1">Shoot tissue taken approximately 20 cm above the soil surface</tissue>
    </source>
</reference>
<dbReference type="EMBL" id="GBRH01260768">
    <property type="protein sequence ID" value="JAD37127.1"/>
    <property type="molecule type" value="Transcribed_RNA"/>
</dbReference>
<evidence type="ECO:0000313" key="1">
    <source>
        <dbReference type="EMBL" id="JAD37127.1"/>
    </source>
</evidence>
<dbReference type="AlphaFoldDB" id="A0A0A8ZQN9"/>
<reference evidence="1" key="1">
    <citation type="submission" date="2014-09" db="EMBL/GenBank/DDBJ databases">
        <authorList>
            <person name="Magalhaes I.L.F."/>
            <person name="Oliveira U."/>
            <person name="Santos F.R."/>
            <person name="Vidigal T.H.D.A."/>
            <person name="Brescovit A.D."/>
            <person name="Santos A.J."/>
        </authorList>
    </citation>
    <scope>NUCLEOTIDE SEQUENCE</scope>
    <source>
        <tissue evidence="1">Shoot tissue taken approximately 20 cm above the soil surface</tissue>
    </source>
</reference>
<protein>
    <submittedName>
        <fullName evidence="1">Uncharacterized protein</fullName>
    </submittedName>
</protein>